<name>A0A6L7FZQ2_9RHOB</name>
<keyword evidence="2" id="KW-1185">Reference proteome</keyword>
<dbReference type="EMBL" id="WUMU01000003">
    <property type="protein sequence ID" value="MXN16780.1"/>
    <property type="molecule type" value="Genomic_DNA"/>
</dbReference>
<evidence type="ECO:0000313" key="2">
    <source>
        <dbReference type="Proteomes" id="UP000477911"/>
    </source>
</evidence>
<dbReference type="Proteomes" id="UP000477911">
    <property type="component" value="Unassembled WGS sequence"/>
</dbReference>
<gene>
    <name evidence="1" type="ORF">GR170_02945</name>
</gene>
<sequence length="158" mass="16473">MAEQESDQNGFLVGMAGAAANGGAWLYANTNNAGDDLVRLDFNNVLDNAGVSAINVMNGQSLAVPFSSPTAFAARRDGTTGKKTVDYLTGDDQSEFTPSLVTQVAGAKSILLGSASATFTGQTKIYAAALFSGRLSDTDLAKVYAQMQAYFTPRAITI</sequence>
<comment type="caution">
    <text evidence="1">The sequence shown here is derived from an EMBL/GenBank/DDBJ whole genome shotgun (WGS) entry which is preliminary data.</text>
</comment>
<dbReference type="AlphaFoldDB" id="A0A6L7FZQ2"/>
<dbReference type="RefSeq" id="WP_160891465.1">
    <property type="nucleotide sequence ID" value="NZ_WUMU01000003.1"/>
</dbReference>
<protein>
    <submittedName>
        <fullName evidence="1">Uncharacterized protein</fullName>
    </submittedName>
</protein>
<proteinExistence type="predicted"/>
<evidence type="ECO:0000313" key="1">
    <source>
        <dbReference type="EMBL" id="MXN16780.1"/>
    </source>
</evidence>
<reference evidence="1 2" key="1">
    <citation type="submission" date="2019-12" db="EMBL/GenBank/DDBJ databases">
        <authorList>
            <person name="Li M."/>
        </authorList>
    </citation>
    <scope>NUCLEOTIDE SEQUENCE [LARGE SCALE GENOMIC DNA]</scope>
    <source>
        <strain evidence="1 2">GBMRC 2024</strain>
    </source>
</reference>
<organism evidence="1 2">
    <name type="scientific">Pseudooceanicola albus</name>
    <dbReference type="NCBI Taxonomy" id="2692189"/>
    <lineage>
        <taxon>Bacteria</taxon>
        <taxon>Pseudomonadati</taxon>
        <taxon>Pseudomonadota</taxon>
        <taxon>Alphaproteobacteria</taxon>
        <taxon>Rhodobacterales</taxon>
        <taxon>Paracoccaceae</taxon>
        <taxon>Pseudooceanicola</taxon>
    </lineage>
</organism>
<accession>A0A6L7FZQ2</accession>